<proteinExistence type="predicted"/>
<dbReference type="EMBL" id="DS113718">
    <property type="protein sequence ID" value="EAX97363.1"/>
    <property type="molecule type" value="Genomic_DNA"/>
</dbReference>
<dbReference type="AlphaFoldDB" id="A2FCK4"/>
<name>A2FCK4_TRIV3</name>
<accession>A2FCK4</accession>
<reference evidence="1" key="2">
    <citation type="journal article" date="2007" name="Science">
        <title>Draft genome sequence of the sexually transmitted pathogen Trichomonas vaginalis.</title>
        <authorList>
            <person name="Carlton J.M."/>
            <person name="Hirt R.P."/>
            <person name="Silva J.C."/>
            <person name="Delcher A.L."/>
            <person name="Schatz M."/>
            <person name="Zhao Q."/>
            <person name="Wortman J.R."/>
            <person name="Bidwell S.L."/>
            <person name="Alsmark U.C.M."/>
            <person name="Besteiro S."/>
            <person name="Sicheritz-Ponten T."/>
            <person name="Noel C.J."/>
            <person name="Dacks J.B."/>
            <person name="Foster P.G."/>
            <person name="Simillion C."/>
            <person name="Van de Peer Y."/>
            <person name="Miranda-Saavedra D."/>
            <person name="Barton G.J."/>
            <person name="Westrop G.D."/>
            <person name="Mueller S."/>
            <person name="Dessi D."/>
            <person name="Fiori P.L."/>
            <person name="Ren Q."/>
            <person name="Paulsen I."/>
            <person name="Zhang H."/>
            <person name="Bastida-Corcuera F.D."/>
            <person name="Simoes-Barbosa A."/>
            <person name="Brown M.T."/>
            <person name="Hayes R.D."/>
            <person name="Mukherjee M."/>
            <person name="Okumura C.Y."/>
            <person name="Schneider R."/>
            <person name="Smith A.J."/>
            <person name="Vanacova S."/>
            <person name="Villalvazo M."/>
            <person name="Haas B.J."/>
            <person name="Pertea M."/>
            <person name="Feldblyum T.V."/>
            <person name="Utterback T.R."/>
            <person name="Shu C.L."/>
            <person name="Osoegawa K."/>
            <person name="de Jong P.J."/>
            <person name="Hrdy I."/>
            <person name="Horvathova L."/>
            <person name="Zubacova Z."/>
            <person name="Dolezal P."/>
            <person name="Malik S.B."/>
            <person name="Logsdon J.M. Jr."/>
            <person name="Henze K."/>
            <person name="Gupta A."/>
            <person name="Wang C.C."/>
            <person name="Dunne R.L."/>
            <person name="Upcroft J.A."/>
            <person name="Upcroft P."/>
            <person name="White O."/>
            <person name="Salzberg S.L."/>
            <person name="Tang P."/>
            <person name="Chiu C.-H."/>
            <person name="Lee Y.-S."/>
            <person name="Embley T.M."/>
            <person name="Coombs G.H."/>
            <person name="Mottram J.C."/>
            <person name="Tachezy J."/>
            <person name="Fraser-Liggett C.M."/>
            <person name="Johnson P.J."/>
        </authorList>
    </citation>
    <scope>NUCLEOTIDE SEQUENCE [LARGE SCALE GENOMIC DNA]</scope>
    <source>
        <strain evidence="1">G3</strain>
    </source>
</reference>
<evidence type="ECO:0000313" key="2">
    <source>
        <dbReference type="Proteomes" id="UP000001542"/>
    </source>
</evidence>
<organism evidence="1 2">
    <name type="scientific">Trichomonas vaginalis (strain ATCC PRA-98 / G3)</name>
    <dbReference type="NCBI Taxonomy" id="412133"/>
    <lineage>
        <taxon>Eukaryota</taxon>
        <taxon>Metamonada</taxon>
        <taxon>Parabasalia</taxon>
        <taxon>Trichomonadida</taxon>
        <taxon>Trichomonadidae</taxon>
        <taxon>Trichomonas</taxon>
    </lineage>
</organism>
<evidence type="ECO:0000313" key="1">
    <source>
        <dbReference type="EMBL" id="EAX97363.1"/>
    </source>
</evidence>
<dbReference type="KEGG" id="tva:4755144"/>
<dbReference type="VEuPathDB" id="TrichDB:TVAG_498990"/>
<dbReference type="RefSeq" id="XP_001310293.1">
    <property type="nucleotide sequence ID" value="XM_001310292.1"/>
</dbReference>
<dbReference type="Proteomes" id="UP000001542">
    <property type="component" value="Unassembled WGS sequence"/>
</dbReference>
<gene>
    <name evidence="1" type="ORF">TVAG_498990</name>
</gene>
<dbReference type="VEuPathDB" id="TrichDB:TVAGG3_0801310"/>
<dbReference type="InParanoid" id="A2FCK4"/>
<protein>
    <submittedName>
        <fullName evidence="1">Uncharacterized protein</fullName>
    </submittedName>
</protein>
<reference evidence="1" key="1">
    <citation type="submission" date="2006-10" db="EMBL/GenBank/DDBJ databases">
        <authorList>
            <person name="Amadeo P."/>
            <person name="Zhao Q."/>
            <person name="Wortman J."/>
            <person name="Fraser-Liggett C."/>
            <person name="Carlton J."/>
        </authorList>
    </citation>
    <scope>NUCLEOTIDE SEQUENCE</scope>
    <source>
        <strain evidence="1">G3</strain>
    </source>
</reference>
<keyword evidence="2" id="KW-1185">Reference proteome</keyword>
<sequence length="77" mass="8953">MLVFNLRPLRIISIWRDIMIPSVTALSWCPLWDSCGNFIPIVCTKLSYKILELPVLLFCESISMDFLVWHLLFGSVH</sequence>